<organism evidence="1 2">
    <name type="scientific">Trichothecium roseum</name>
    <dbReference type="NCBI Taxonomy" id="47278"/>
    <lineage>
        <taxon>Eukaryota</taxon>
        <taxon>Fungi</taxon>
        <taxon>Dikarya</taxon>
        <taxon>Ascomycota</taxon>
        <taxon>Pezizomycotina</taxon>
        <taxon>Sordariomycetes</taxon>
        <taxon>Hypocreomycetidae</taxon>
        <taxon>Hypocreales</taxon>
        <taxon>Hypocreales incertae sedis</taxon>
        <taxon>Trichothecium</taxon>
    </lineage>
</organism>
<evidence type="ECO:0000313" key="2">
    <source>
        <dbReference type="Proteomes" id="UP001163324"/>
    </source>
</evidence>
<gene>
    <name evidence="1" type="ORF">N3K66_003063</name>
</gene>
<evidence type="ECO:0000313" key="1">
    <source>
        <dbReference type="EMBL" id="KAI9901246.1"/>
    </source>
</evidence>
<sequence>MSNQQQRTVPEPQRDALPVTGLEDLRAHLAALEADPSTPFDAKLLDDVELQLNESNIPPLLPVLLPPLAAILKTATQDPTPLLSLTVKLLSPLPFPRLLTIADPPSVLAALQSPLPGANLLGLAIVHKAAASPADAALLSTLDDVFLSMLTVWLVTPDTGVAEKAGKVLGDLLTTDCPKLAPSPPEPQTNGTGPSAAASAAASTSTAARPRTPGTGNLWSLFLDMSSLIRDVCSDAARPVRDLTLSQGRVLRLLPRLATLDLGALTRAAAAASATGQPVFPEGGLLPWAALEMVDRDDVLMRLNLVDFFEELVSVMRVAGSRSAETDADLRTVMRAASRAGDGDDVREALTTLPDRTVEEEAEPLREFVRYLLS</sequence>
<comment type="caution">
    <text evidence="1">The sequence shown here is derived from an EMBL/GenBank/DDBJ whole genome shotgun (WGS) entry which is preliminary data.</text>
</comment>
<proteinExistence type="predicted"/>
<dbReference type="EMBL" id="CM047942">
    <property type="protein sequence ID" value="KAI9901246.1"/>
    <property type="molecule type" value="Genomic_DNA"/>
</dbReference>
<protein>
    <submittedName>
        <fullName evidence="1">Uncharacterized protein</fullName>
    </submittedName>
</protein>
<name>A0ACC0V4C6_9HYPO</name>
<reference evidence="1" key="1">
    <citation type="submission" date="2022-10" db="EMBL/GenBank/DDBJ databases">
        <title>Complete Genome of Trichothecium roseum strain YXFP-22015, a Plant Pathogen Isolated from Citrus.</title>
        <authorList>
            <person name="Wang Y."/>
            <person name="Zhu L."/>
        </authorList>
    </citation>
    <scope>NUCLEOTIDE SEQUENCE</scope>
    <source>
        <strain evidence="1">YXFP-22015</strain>
    </source>
</reference>
<accession>A0ACC0V4C6</accession>
<keyword evidence="2" id="KW-1185">Reference proteome</keyword>
<dbReference type="Proteomes" id="UP001163324">
    <property type="component" value="Chromosome 3"/>
</dbReference>